<keyword evidence="3" id="KW-1185">Reference proteome</keyword>
<proteinExistence type="predicted"/>
<dbReference type="PANTHER" id="PTHR12631">
    <property type="entry name" value="ALPHA-L-IDURONIDASE"/>
    <property type="match status" value="1"/>
</dbReference>
<comment type="caution">
    <text evidence="2">The sequence shown here is derived from an EMBL/GenBank/DDBJ whole genome shotgun (WGS) entry which is preliminary data.</text>
</comment>
<dbReference type="GO" id="GO:0004553">
    <property type="term" value="F:hydrolase activity, hydrolyzing O-glycosyl compounds"/>
    <property type="evidence" value="ECO:0007669"/>
    <property type="project" value="TreeGrafter"/>
</dbReference>
<protein>
    <recommendedName>
        <fullName evidence="4">Glycosyl hydrolase</fullName>
    </recommendedName>
</protein>
<dbReference type="EMBL" id="JARGYC010000032">
    <property type="protein sequence ID" value="MDF0601695.1"/>
    <property type="molecule type" value="Genomic_DNA"/>
</dbReference>
<gene>
    <name evidence="2" type="ORF">P1J78_13200</name>
</gene>
<reference evidence="2" key="1">
    <citation type="submission" date="2023-03" db="EMBL/GenBank/DDBJ databases">
        <title>Multiphase analysis and comparison of six strains from genera Psychromarinibacter, Lutimaribacter, and Maritimibacter, including a novel species: Psychromarinibacter sediminicola sp. nov.</title>
        <authorList>
            <person name="Wang Y.-H."/>
            <person name="Ye M.-Q."/>
            <person name="Du Z.-J."/>
        </authorList>
    </citation>
    <scope>NUCLEOTIDE SEQUENCE</scope>
    <source>
        <strain evidence="2">C21-152</strain>
    </source>
</reference>
<feature type="chain" id="PRO_5042048243" description="Glycosyl hydrolase" evidence="1">
    <location>
        <begin position="18"/>
        <end position="558"/>
    </location>
</feature>
<accession>A0AAE3NVF4</accession>
<organism evidence="2 3">
    <name type="scientific">Psychromarinibacter sediminicola</name>
    <dbReference type="NCBI Taxonomy" id="3033385"/>
    <lineage>
        <taxon>Bacteria</taxon>
        <taxon>Pseudomonadati</taxon>
        <taxon>Pseudomonadota</taxon>
        <taxon>Alphaproteobacteria</taxon>
        <taxon>Rhodobacterales</taxon>
        <taxon>Paracoccaceae</taxon>
        <taxon>Psychromarinibacter</taxon>
    </lineage>
</organism>
<evidence type="ECO:0000313" key="3">
    <source>
        <dbReference type="Proteomes" id="UP001220964"/>
    </source>
</evidence>
<feature type="signal peptide" evidence="1">
    <location>
        <begin position="1"/>
        <end position="17"/>
    </location>
</feature>
<name>A0AAE3NVF4_9RHOB</name>
<dbReference type="Proteomes" id="UP001220964">
    <property type="component" value="Unassembled WGS sequence"/>
</dbReference>
<sequence length="558" mass="59304">MRWLALCLALAAMPAAALDLRGPVLGAASNFAQGWQPEALDGAAPLGITEFRDEIVWEHVERPDARLVFGTMRENYAPVLAARGAGLVLLAYTGHPSWENGQVPRTPEGQAAFAAYLAALVDRFPAIHSVEIGNEFNSWEFAAQEGWPDDLTARARDYVRLLAASARAVHAADPEIRILGGAAHSIPLAWIEAVLQAGGAQHMDAFVLHPYTTEPEQIARQIAAARALPGFAEMPVEITEFGTTDAPRAPGYLLRMYCQMALSGVTRAVWYPFSPRGDGLIPLVTADGTPTDVGRTYALIRDHLEGAPAADAAPDPFTYACRFGDRVLVLWGAPRSVALADGLRALTPTGAPAAPPLRLSRTEPLLILSEGPTDGPPDGPSPRLGDTVRLGPQTIRADSFDQFSYTGADGPFSLHIRHRGALHPLAPRPGQERDGVPWTPYLGYDADGTVRVGPGWATPSAWGPEDPLEILYRYRAPRAETVTIVAEAAPDAASADGITITLTHNGTPLATKTLTAPGRVTAGPVTLAPGDRLDAVLGPNATATGDHTRLRVTVEAAR</sequence>
<evidence type="ECO:0000256" key="1">
    <source>
        <dbReference type="SAM" id="SignalP"/>
    </source>
</evidence>
<dbReference type="AlphaFoldDB" id="A0AAE3NVF4"/>
<dbReference type="SUPFAM" id="SSF51445">
    <property type="entry name" value="(Trans)glycosidases"/>
    <property type="match status" value="1"/>
</dbReference>
<dbReference type="RefSeq" id="WP_275567836.1">
    <property type="nucleotide sequence ID" value="NZ_JARGYC010000032.1"/>
</dbReference>
<dbReference type="PANTHER" id="PTHR12631:SF10">
    <property type="entry name" value="BETA-XYLOSIDASE-LIKE PROTEIN-RELATED"/>
    <property type="match status" value="1"/>
</dbReference>
<evidence type="ECO:0000313" key="2">
    <source>
        <dbReference type="EMBL" id="MDF0601695.1"/>
    </source>
</evidence>
<dbReference type="InterPro" id="IPR017853">
    <property type="entry name" value="GH"/>
</dbReference>
<dbReference type="Gene3D" id="3.20.20.80">
    <property type="entry name" value="Glycosidases"/>
    <property type="match status" value="1"/>
</dbReference>
<evidence type="ECO:0008006" key="4">
    <source>
        <dbReference type="Google" id="ProtNLM"/>
    </source>
</evidence>
<dbReference type="InterPro" id="IPR051923">
    <property type="entry name" value="Glycosyl_Hydrolase_39"/>
</dbReference>
<keyword evidence="1" id="KW-0732">Signal</keyword>